<dbReference type="InterPro" id="IPR036291">
    <property type="entry name" value="NAD(P)-bd_dom_sf"/>
</dbReference>
<dbReference type="Gene3D" id="3.40.50.720">
    <property type="entry name" value="NAD(P)-binding Rossmann-like Domain"/>
    <property type="match status" value="1"/>
</dbReference>
<accession>A0A6S6SPT2</accession>
<dbReference type="AlphaFoldDB" id="A0A6S6SPT2"/>
<dbReference type="InterPro" id="IPR016040">
    <property type="entry name" value="NAD(P)-bd_dom"/>
</dbReference>
<dbReference type="Pfam" id="PF13460">
    <property type="entry name" value="NAD_binding_10"/>
    <property type="match status" value="1"/>
</dbReference>
<dbReference type="EMBL" id="CACVAQ010000102">
    <property type="protein sequence ID" value="CAA6804987.1"/>
    <property type="molecule type" value="Genomic_DNA"/>
</dbReference>
<proteinExistence type="predicted"/>
<reference evidence="2" key="1">
    <citation type="submission" date="2020-01" db="EMBL/GenBank/DDBJ databases">
        <authorList>
            <person name="Meier V. D."/>
            <person name="Meier V D."/>
        </authorList>
    </citation>
    <scope>NUCLEOTIDE SEQUENCE</scope>
    <source>
        <strain evidence="2">HLG_WM_MAG_10</strain>
    </source>
</reference>
<feature type="domain" description="NAD(P)-binding" evidence="1">
    <location>
        <begin position="10"/>
        <end position="150"/>
    </location>
</feature>
<organism evidence="2">
    <name type="scientific">uncultured Aureispira sp</name>
    <dbReference type="NCBI Taxonomy" id="1331704"/>
    <lineage>
        <taxon>Bacteria</taxon>
        <taxon>Pseudomonadati</taxon>
        <taxon>Bacteroidota</taxon>
        <taxon>Saprospiria</taxon>
        <taxon>Saprospirales</taxon>
        <taxon>Saprospiraceae</taxon>
        <taxon>Aureispira</taxon>
        <taxon>environmental samples</taxon>
    </lineage>
</organism>
<evidence type="ECO:0000259" key="1">
    <source>
        <dbReference type="Pfam" id="PF13460"/>
    </source>
</evidence>
<dbReference type="SUPFAM" id="SSF51735">
    <property type="entry name" value="NAD(P)-binding Rossmann-fold domains"/>
    <property type="match status" value="1"/>
</dbReference>
<protein>
    <submittedName>
        <fullName evidence="2">Nucleoside-diphosphate-sugar epimerases</fullName>
    </submittedName>
</protein>
<evidence type="ECO:0000313" key="2">
    <source>
        <dbReference type="EMBL" id="CAA6804987.1"/>
    </source>
</evidence>
<name>A0A6S6SPT2_9BACT</name>
<gene>
    <name evidence="2" type="ORF">HELGO_WM12720</name>
</gene>
<dbReference type="PANTHER" id="PTHR14097:SF7">
    <property type="entry name" value="OXIDOREDUCTASE HTATIP2"/>
    <property type="match status" value="1"/>
</dbReference>
<dbReference type="PANTHER" id="PTHR14097">
    <property type="entry name" value="OXIDOREDUCTASE HTATIP2"/>
    <property type="match status" value="1"/>
</dbReference>
<sequence length="213" mass="23610">MTKKTALIIGASGMVGKQLVQQLLQDQRYEKITALVRTPLEIRHEKLIQVRYDFDWPDADLAIGDELFCCVGTTIKKAGSQAAFRKVDYDCIVETAKIALGNGTKKIAIISSIGADKDSSIFYNKVKGETEEALRKLDYEACYILRPSLLMGARDELRMGELVGKLAMTAFSFAVPKKYKGIESKQVAKAMIAVMHSTRTGFNILESDELSAF</sequence>